<keyword evidence="4" id="KW-0689">Ribosomal protein</keyword>
<dbReference type="Gene3D" id="3.30.70.60">
    <property type="match status" value="1"/>
</dbReference>
<dbReference type="GO" id="GO:0019843">
    <property type="term" value="F:rRNA binding"/>
    <property type="evidence" value="ECO:0007669"/>
    <property type="project" value="UniProtKB-UniRule"/>
</dbReference>
<evidence type="ECO:0000256" key="1">
    <source>
        <dbReference type="ARBA" id="ARBA00009512"/>
    </source>
</evidence>
<organism evidence="6 7">
    <name type="scientific">Capillimicrobium parvum</name>
    <dbReference type="NCBI Taxonomy" id="2884022"/>
    <lineage>
        <taxon>Bacteria</taxon>
        <taxon>Bacillati</taxon>
        <taxon>Actinomycetota</taxon>
        <taxon>Thermoleophilia</taxon>
        <taxon>Solirubrobacterales</taxon>
        <taxon>Capillimicrobiaceae</taxon>
        <taxon>Capillimicrobium</taxon>
    </lineage>
</organism>
<keyword evidence="7" id="KW-1185">Reference proteome</keyword>
<feature type="region of interest" description="Disordered" evidence="5">
    <location>
        <begin position="89"/>
        <end position="111"/>
    </location>
</feature>
<keyword evidence="4" id="KW-0694">RNA-binding</keyword>
<keyword evidence="4" id="KW-0687">Ribonucleoprotein</keyword>
<dbReference type="AlphaFoldDB" id="A0A9E7C7D3"/>
<dbReference type="InterPro" id="IPR035980">
    <property type="entry name" value="Ribosomal_bS6_sf"/>
</dbReference>
<dbReference type="GO" id="GO:1990904">
    <property type="term" value="C:ribonucleoprotein complex"/>
    <property type="evidence" value="ECO:0007669"/>
    <property type="project" value="UniProtKB-KW"/>
</dbReference>
<protein>
    <recommendedName>
        <fullName evidence="3 4">Small ribosomal subunit protein bS6</fullName>
    </recommendedName>
</protein>
<dbReference type="NCBIfam" id="TIGR00166">
    <property type="entry name" value="S6"/>
    <property type="match status" value="1"/>
</dbReference>
<dbReference type="CDD" id="cd00473">
    <property type="entry name" value="bS6"/>
    <property type="match status" value="1"/>
</dbReference>
<evidence type="ECO:0000313" key="6">
    <source>
        <dbReference type="EMBL" id="UGS39282.1"/>
    </source>
</evidence>
<keyword evidence="4" id="KW-0699">rRNA-binding</keyword>
<evidence type="ECO:0000256" key="5">
    <source>
        <dbReference type="SAM" id="MobiDB-lite"/>
    </source>
</evidence>
<dbReference type="InterPro" id="IPR000529">
    <property type="entry name" value="Ribosomal_bS6"/>
</dbReference>
<sequence>MLLLDLESTEDDRAKVLADAERIITEGGELIGTHEWGVREMAYEIRHQDSADYRLFQFHVNTTATLDELDRALSIADGVLRFRIIRLAPGTPEPPDPGAASPVEADFETSL</sequence>
<comment type="function">
    <text evidence="2 4">Binds together with bS18 to 16S ribosomal RNA.</text>
</comment>
<evidence type="ECO:0000256" key="3">
    <source>
        <dbReference type="ARBA" id="ARBA00035294"/>
    </source>
</evidence>
<dbReference type="InterPro" id="IPR014717">
    <property type="entry name" value="Transl_elong_EF1B/ribsomal_bS6"/>
</dbReference>
<dbReference type="Pfam" id="PF01250">
    <property type="entry name" value="Ribosomal_S6"/>
    <property type="match status" value="1"/>
</dbReference>
<dbReference type="GO" id="GO:0006412">
    <property type="term" value="P:translation"/>
    <property type="evidence" value="ECO:0007669"/>
    <property type="project" value="UniProtKB-UniRule"/>
</dbReference>
<dbReference type="KEGG" id="sbae:DSM104329_05716"/>
<dbReference type="EMBL" id="CP087164">
    <property type="protein sequence ID" value="UGS39282.1"/>
    <property type="molecule type" value="Genomic_DNA"/>
</dbReference>
<dbReference type="Proteomes" id="UP001162834">
    <property type="component" value="Chromosome"/>
</dbReference>
<proteinExistence type="inferred from homology"/>
<dbReference type="SUPFAM" id="SSF54995">
    <property type="entry name" value="Ribosomal protein S6"/>
    <property type="match status" value="1"/>
</dbReference>
<dbReference type="GO" id="GO:0003735">
    <property type="term" value="F:structural constituent of ribosome"/>
    <property type="evidence" value="ECO:0007669"/>
    <property type="project" value="InterPro"/>
</dbReference>
<dbReference type="HAMAP" id="MF_00360">
    <property type="entry name" value="Ribosomal_bS6"/>
    <property type="match status" value="1"/>
</dbReference>
<reference evidence="6" key="1">
    <citation type="journal article" date="2022" name="Int. J. Syst. Evol. Microbiol.">
        <title>Pseudomonas aegrilactucae sp. nov. and Pseudomonas morbosilactucae sp. nov., pathogens causing bacterial rot of lettuce in Japan.</title>
        <authorList>
            <person name="Sawada H."/>
            <person name="Fujikawa T."/>
            <person name="Satou M."/>
        </authorList>
    </citation>
    <scope>NUCLEOTIDE SEQUENCE</scope>
    <source>
        <strain evidence="6">0166_1</strain>
    </source>
</reference>
<evidence type="ECO:0000313" key="7">
    <source>
        <dbReference type="Proteomes" id="UP001162834"/>
    </source>
</evidence>
<comment type="similarity">
    <text evidence="1 4">Belongs to the bacterial ribosomal protein bS6 family.</text>
</comment>
<evidence type="ECO:0000256" key="4">
    <source>
        <dbReference type="HAMAP-Rule" id="MF_00360"/>
    </source>
</evidence>
<name>A0A9E7C7D3_9ACTN</name>
<evidence type="ECO:0000256" key="2">
    <source>
        <dbReference type="ARBA" id="ARBA00035104"/>
    </source>
</evidence>
<dbReference type="GO" id="GO:0005840">
    <property type="term" value="C:ribosome"/>
    <property type="evidence" value="ECO:0007669"/>
    <property type="project" value="UniProtKB-KW"/>
</dbReference>
<accession>A0A9E7C7D3</accession>
<dbReference type="InterPro" id="IPR020814">
    <property type="entry name" value="Ribosomal_S6_plastid/chlpt"/>
</dbReference>
<gene>
    <name evidence="4" type="primary">rpsF</name>
    <name evidence="6" type="ORF">DSM104329_05716</name>
</gene>